<dbReference type="Proteomes" id="UP000516437">
    <property type="component" value="Chromosome 8"/>
</dbReference>
<sequence>MMVLKGIDEAKETPLSAISRVTLSRFMAQSRLLHGQSTASTRRGLDAGEVSTSQRPPSVPTVGESSMRAAQTE</sequence>
<organism evidence="2 3">
    <name type="scientific">Morella rubra</name>
    <name type="common">Chinese bayberry</name>
    <dbReference type="NCBI Taxonomy" id="262757"/>
    <lineage>
        <taxon>Eukaryota</taxon>
        <taxon>Viridiplantae</taxon>
        <taxon>Streptophyta</taxon>
        <taxon>Embryophyta</taxon>
        <taxon>Tracheophyta</taxon>
        <taxon>Spermatophyta</taxon>
        <taxon>Magnoliopsida</taxon>
        <taxon>eudicotyledons</taxon>
        <taxon>Gunneridae</taxon>
        <taxon>Pentapetalae</taxon>
        <taxon>rosids</taxon>
        <taxon>fabids</taxon>
        <taxon>Fagales</taxon>
        <taxon>Myricaceae</taxon>
        <taxon>Morella</taxon>
    </lineage>
</organism>
<feature type="region of interest" description="Disordered" evidence="1">
    <location>
        <begin position="32"/>
        <end position="73"/>
    </location>
</feature>
<accession>A0A6A1UTJ1</accession>
<protein>
    <submittedName>
        <fullName evidence="2">Uncharacterized protein</fullName>
    </submittedName>
</protein>
<reference evidence="2 3" key="1">
    <citation type="journal article" date="2019" name="Plant Biotechnol. J.">
        <title>The red bayberry genome and genetic basis of sex determination.</title>
        <authorList>
            <person name="Jia H.M."/>
            <person name="Jia H.J."/>
            <person name="Cai Q.L."/>
            <person name="Wang Y."/>
            <person name="Zhao H.B."/>
            <person name="Yang W.F."/>
            <person name="Wang G.Y."/>
            <person name="Li Y.H."/>
            <person name="Zhan D.L."/>
            <person name="Shen Y.T."/>
            <person name="Niu Q.F."/>
            <person name="Chang L."/>
            <person name="Qiu J."/>
            <person name="Zhao L."/>
            <person name="Xie H.B."/>
            <person name="Fu W.Y."/>
            <person name="Jin J."/>
            <person name="Li X.W."/>
            <person name="Jiao Y."/>
            <person name="Zhou C.C."/>
            <person name="Tu T."/>
            <person name="Chai C.Y."/>
            <person name="Gao J.L."/>
            <person name="Fan L.J."/>
            <person name="van de Weg E."/>
            <person name="Wang J.Y."/>
            <person name="Gao Z.S."/>
        </authorList>
    </citation>
    <scope>NUCLEOTIDE SEQUENCE [LARGE SCALE GENOMIC DNA]</scope>
    <source>
        <tissue evidence="2">Leaves</tissue>
    </source>
</reference>
<name>A0A6A1UTJ1_9ROSI</name>
<dbReference type="EMBL" id="RXIC02000026">
    <property type="protein sequence ID" value="KAB1202360.1"/>
    <property type="molecule type" value="Genomic_DNA"/>
</dbReference>
<evidence type="ECO:0000313" key="3">
    <source>
        <dbReference type="Proteomes" id="UP000516437"/>
    </source>
</evidence>
<comment type="caution">
    <text evidence="2">The sequence shown here is derived from an EMBL/GenBank/DDBJ whole genome shotgun (WGS) entry which is preliminary data.</text>
</comment>
<keyword evidence="3" id="KW-1185">Reference proteome</keyword>
<proteinExistence type="predicted"/>
<gene>
    <name evidence="2" type="ORF">CJ030_MR8G004621</name>
</gene>
<evidence type="ECO:0000313" key="2">
    <source>
        <dbReference type="EMBL" id="KAB1202360.1"/>
    </source>
</evidence>
<dbReference type="AlphaFoldDB" id="A0A6A1UTJ1"/>
<evidence type="ECO:0000256" key="1">
    <source>
        <dbReference type="SAM" id="MobiDB-lite"/>
    </source>
</evidence>